<evidence type="ECO:0000256" key="4">
    <source>
        <dbReference type="ARBA" id="ARBA00022741"/>
    </source>
</evidence>
<keyword evidence="3 9" id="KW-0436">Ligase</keyword>
<dbReference type="GO" id="GO:0006422">
    <property type="term" value="P:aspartyl-tRNA aminoacylation"/>
    <property type="evidence" value="ECO:0007669"/>
    <property type="project" value="UniProtKB-UniRule"/>
</dbReference>
<dbReference type="InterPro" id="IPR002312">
    <property type="entry name" value="Asp/Asn-tRNA-synth_IIb"/>
</dbReference>
<dbReference type="OrthoDB" id="9802326at2"/>
<dbReference type="RefSeq" id="WP_005300109.1">
    <property type="nucleotide sequence ID" value="NZ_CP018297.1"/>
</dbReference>
<dbReference type="PANTHER" id="PTHR22594:SF5">
    <property type="entry name" value="ASPARTATE--TRNA LIGASE, MITOCHONDRIAL"/>
    <property type="match status" value="1"/>
</dbReference>
<accession>A0A2T3QPR0</accession>
<dbReference type="EC" id="6.1.1.12" evidence="9"/>
<dbReference type="PRINTS" id="PR01042">
    <property type="entry name" value="TRNASYNTHASP"/>
</dbReference>
<feature type="binding site" evidence="9">
    <location>
        <position position="217"/>
    </location>
    <ligand>
        <name>L-aspartate</name>
        <dbReference type="ChEBI" id="CHEBI:29991"/>
    </ligand>
</feature>
<dbReference type="Proteomes" id="UP000251647">
    <property type="component" value="Unassembled WGS sequence"/>
</dbReference>
<feature type="binding site" evidence="9">
    <location>
        <begin position="534"/>
        <end position="537"/>
    </location>
    <ligand>
        <name>ATP</name>
        <dbReference type="ChEBI" id="CHEBI:30616"/>
    </ligand>
</feature>
<dbReference type="InterPro" id="IPR045864">
    <property type="entry name" value="aa-tRNA-synth_II/BPL/LPL"/>
</dbReference>
<dbReference type="AlphaFoldDB" id="A0A2T3QPR0"/>
<comment type="caution">
    <text evidence="9">Lacks conserved residue(s) required for the propagation of feature annotation.</text>
</comment>
<dbReference type="PROSITE" id="PS50862">
    <property type="entry name" value="AA_TRNA_LIGASE_II"/>
    <property type="match status" value="1"/>
</dbReference>
<dbReference type="Pfam" id="PF01336">
    <property type="entry name" value="tRNA_anti-codon"/>
    <property type="match status" value="1"/>
</dbReference>
<dbReference type="InterPro" id="IPR047089">
    <property type="entry name" value="Asp-tRNA-ligase_1_N"/>
</dbReference>
<keyword evidence="5 9" id="KW-0067">ATP-binding</keyword>
<gene>
    <name evidence="9 10" type="primary">aspS</name>
    <name evidence="10" type="ORF">NCTC11647_00848</name>
</gene>
<feature type="region of interest" description="Aspartate" evidence="9">
    <location>
        <begin position="195"/>
        <end position="198"/>
    </location>
</feature>
<dbReference type="InterPro" id="IPR029351">
    <property type="entry name" value="GAD_dom"/>
</dbReference>
<comment type="subunit">
    <text evidence="9">Homodimer.</text>
</comment>
<dbReference type="InterPro" id="IPR004365">
    <property type="entry name" value="NA-bd_OB_tRNA"/>
</dbReference>
<dbReference type="SUPFAM" id="SSF55681">
    <property type="entry name" value="Class II aaRS and biotin synthetases"/>
    <property type="match status" value="1"/>
</dbReference>
<dbReference type="InterPro" id="IPR012340">
    <property type="entry name" value="NA-bd_OB-fold"/>
</dbReference>
<feature type="binding site" evidence="9">
    <location>
        <position position="171"/>
    </location>
    <ligand>
        <name>L-aspartate</name>
        <dbReference type="ChEBI" id="CHEBI:29991"/>
    </ligand>
</feature>
<dbReference type="Gene3D" id="3.30.930.10">
    <property type="entry name" value="Bira Bifunctional Protein, Domain 2"/>
    <property type="match status" value="1"/>
</dbReference>
<dbReference type="SUPFAM" id="SSF50249">
    <property type="entry name" value="Nucleic acid-binding proteins"/>
    <property type="match status" value="1"/>
</dbReference>
<evidence type="ECO:0000256" key="8">
    <source>
        <dbReference type="ARBA" id="ARBA00047904"/>
    </source>
</evidence>
<dbReference type="CDD" id="cd00777">
    <property type="entry name" value="AspRS_core"/>
    <property type="match status" value="1"/>
</dbReference>
<dbReference type="EMBL" id="UATL01000001">
    <property type="protein sequence ID" value="SPY27787.1"/>
    <property type="molecule type" value="Genomic_DNA"/>
</dbReference>
<dbReference type="Gene3D" id="2.40.50.140">
    <property type="entry name" value="Nucleic acid-binding proteins"/>
    <property type="match status" value="1"/>
</dbReference>
<dbReference type="InterPro" id="IPR047090">
    <property type="entry name" value="AspRS_core"/>
</dbReference>
<comment type="function">
    <text evidence="9">Catalyzes the attachment of L-aspartate to tRNA(Asp) in a two-step reaction: L-aspartate is first activated by ATP to form Asp-AMP and then transferred to the acceptor end of tRNA(Asp).</text>
</comment>
<evidence type="ECO:0000256" key="1">
    <source>
        <dbReference type="ARBA" id="ARBA00006303"/>
    </source>
</evidence>
<evidence type="ECO:0000256" key="7">
    <source>
        <dbReference type="ARBA" id="ARBA00023146"/>
    </source>
</evidence>
<keyword evidence="4 9" id="KW-0547">Nucleotide-binding</keyword>
<dbReference type="NCBIfam" id="TIGR00459">
    <property type="entry name" value="aspS_bact"/>
    <property type="match status" value="1"/>
</dbReference>
<proteinExistence type="inferred from homology"/>
<evidence type="ECO:0000256" key="9">
    <source>
        <dbReference type="HAMAP-Rule" id="MF_00044"/>
    </source>
</evidence>
<dbReference type="GO" id="GO:0003676">
    <property type="term" value="F:nucleic acid binding"/>
    <property type="evidence" value="ECO:0007669"/>
    <property type="project" value="InterPro"/>
</dbReference>
<dbReference type="InterPro" id="IPR004115">
    <property type="entry name" value="GAD-like_sf"/>
</dbReference>
<feature type="binding site" evidence="9">
    <location>
        <position position="226"/>
    </location>
    <ligand>
        <name>ATP</name>
        <dbReference type="ChEBI" id="CHEBI:30616"/>
    </ligand>
</feature>
<dbReference type="GO" id="GO:0004815">
    <property type="term" value="F:aspartate-tRNA ligase activity"/>
    <property type="evidence" value="ECO:0007669"/>
    <property type="project" value="UniProtKB-UniRule"/>
</dbReference>
<evidence type="ECO:0000256" key="2">
    <source>
        <dbReference type="ARBA" id="ARBA00022490"/>
    </source>
</evidence>
<evidence type="ECO:0000256" key="6">
    <source>
        <dbReference type="ARBA" id="ARBA00022917"/>
    </source>
</evidence>
<dbReference type="CDD" id="cd04317">
    <property type="entry name" value="EcAspRS_like_N"/>
    <property type="match status" value="1"/>
</dbReference>
<dbReference type="Gene3D" id="3.30.1360.30">
    <property type="entry name" value="GAD-like domain"/>
    <property type="match status" value="1"/>
</dbReference>
<comment type="subcellular location">
    <subcellularLocation>
        <location evidence="9">Cytoplasm</location>
    </subcellularLocation>
</comment>
<dbReference type="InterPro" id="IPR004524">
    <property type="entry name" value="Asp-tRNA-ligase_1"/>
</dbReference>
<dbReference type="HAMAP" id="MF_00044">
    <property type="entry name" value="Asp_tRNA_synth_type1"/>
    <property type="match status" value="1"/>
</dbReference>
<evidence type="ECO:0000256" key="5">
    <source>
        <dbReference type="ARBA" id="ARBA00022840"/>
    </source>
</evidence>
<dbReference type="GO" id="GO:0005524">
    <property type="term" value="F:ATP binding"/>
    <property type="evidence" value="ECO:0007669"/>
    <property type="project" value="UniProtKB-UniRule"/>
</dbReference>
<feature type="binding site" evidence="9">
    <location>
        <begin position="217"/>
        <end position="219"/>
    </location>
    <ligand>
        <name>ATP</name>
        <dbReference type="ChEBI" id="CHEBI:30616"/>
    </ligand>
</feature>
<evidence type="ECO:0000313" key="10">
    <source>
        <dbReference type="EMBL" id="SPY27787.1"/>
    </source>
</evidence>
<dbReference type="InterPro" id="IPR006195">
    <property type="entry name" value="aa-tRNA-synth_II"/>
</dbReference>
<evidence type="ECO:0000256" key="3">
    <source>
        <dbReference type="ARBA" id="ARBA00022598"/>
    </source>
</evidence>
<comment type="similarity">
    <text evidence="1 9">Belongs to the class-II aminoacyl-tRNA synthetase family. Type 1 subfamily.</text>
</comment>
<feature type="binding site" evidence="9">
    <location>
        <position position="448"/>
    </location>
    <ligand>
        <name>L-aspartate</name>
        <dbReference type="ChEBI" id="CHEBI:29991"/>
    </ligand>
</feature>
<dbReference type="Pfam" id="PF00152">
    <property type="entry name" value="tRNA-synt_2"/>
    <property type="match status" value="1"/>
</dbReference>
<sequence>MRTQYCGQLNKSQAGQTVELCGWVNRRRDLGGLIFIDMRDREGIVQVVVDPDMKEVFELANQLRNEFCIRLTGEVRTRPESQVNKDMATGEVEVLASGLEIINRSDVLPLDFNQKNSEEQRLKYRYLDLRRPEMSDRIKLRAKASSFVRRFLDTNGFLDIETPVLTKATPEGARDYLVPSRVHKGNFYALPQSPQLFKQLLMMSGFDRYYQIVKCFRDEDLRADRQPEFTQIDIETSFMSAEQVRAVTEQMITEMWKELLNVDLGEFPIMPFSEAMRRFGSDKPDLRNPLELVDVADIVKDVDFKVFSAPANDEKGRVAVICVPGGAELSRKQIDEYTKFVGIYGAKGLAWMKVNDRAAGLEGVQSPVAKFLNEEVIANLLERTNAQTGDIILFGADSNRVVTESMGALRLKLGEDLGLTDKSAWKPLWVVDFPMFEENEDGSLSAMHHPFTSPLNISPEELKANPAGALSNAYDMVLNGYEVGGGSVRIHNGEMQAAVFDILGIAADEQRLKFGFLLDALKYGTPPHAGLAFGLDRLVMLLCGTENIRDVIAFPKTTAAACLLTDAPSVANPAALEELAIAVKLAKEESAE</sequence>
<feature type="binding site" evidence="9">
    <location>
        <position position="489"/>
    </location>
    <ligand>
        <name>L-aspartate</name>
        <dbReference type="ChEBI" id="CHEBI:29991"/>
    </ligand>
</feature>
<dbReference type="SUPFAM" id="SSF55261">
    <property type="entry name" value="GAD domain-like"/>
    <property type="match status" value="1"/>
</dbReference>
<keyword evidence="2 9" id="KW-0963">Cytoplasm</keyword>
<organism evidence="10 11">
    <name type="scientific">Photobacterium damselae</name>
    <dbReference type="NCBI Taxonomy" id="38293"/>
    <lineage>
        <taxon>Bacteria</taxon>
        <taxon>Pseudomonadati</taxon>
        <taxon>Pseudomonadota</taxon>
        <taxon>Gammaproteobacteria</taxon>
        <taxon>Vibrionales</taxon>
        <taxon>Vibrionaceae</taxon>
        <taxon>Photobacterium</taxon>
    </lineage>
</organism>
<reference evidence="10 11" key="1">
    <citation type="submission" date="2018-06" db="EMBL/GenBank/DDBJ databases">
        <authorList>
            <consortium name="Pathogen Informatics"/>
            <person name="Doyle S."/>
        </authorList>
    </citation>
    <scope>NUCLEOTIDE SEQUENCE [LARGE SCALE GENOMIC DNA]</scope>
    <source>
        <strain evidence="10 11">NCTC11647</strain>
    </source>
</reference>
<dbReference type="PANTHER" id="PTHR22594">
    <property type="entry name" value="ASPARTYL/LYSYL-TRNA SYNTHETASE"/>
    <property type="match status" value="1"/>
</dbReference>
<keyword evidence="7 9" id="KW-0030">Aminoacyl-tRNA synthetase</keyword>
<dbReference type="Pfam" id="PF02938">
    <property type="entry name" value="GAD"/>
    <property type="match status" value="1"/>
</dbReference>
<dbReference type="GO" id="GO:0005737">
    <property type="term" value="C:cytoplasm"/>
    <property type="evidence" value="ECO:0007669"/>
    <property type="project" value="UniProtKB-SubCell"/>
</dbReference>
<evidence type="ECO:0000313" key="11">
    <source>
        <dbReference type="Proteomes" id="UP000251647"/>
    </source>
</evidence>
<feature type="binding site" evidence="9">
    <location>
        <position position="482"/>
    </location>
    <ligand>
        <name>ATP</name>
        <dbReference type="ChEBI" id="CHEBI:30616"/>
    </ligand>
</feature>
<keyword evidence="6 9" id="KW-0648">Protein biosynthesis</keyword>
<protein>
    <recommendedName>
        <fullName evidence="9">Aspartate--tRNA ligase</fullName>
        <ecNumber evidence="9">6.1.1.12</ecNumber>
    </recommendedName>
    <alternativeName>
        <fullName evidence="9">Aspartyl-tRNA synthetase</fullName>
        <shortName evidence="9">AspRS</shortName>
    </alternativeName>
</protein>
<dbReference type="InterPro" id="IPR004364">
    <property type="entry name" value="Aa-tRNA-synt_II"/>
</dbReference>
<name>A0A2T3QPR0_PHODM</name>
<dbReference type="FunFam" id="2.40.50.140:FF:000080">
    <property type="entry name" value="Aspartate--tRNA ligase"/>
    <property type="match status" value="1"/>
</dbReference>
<dbReference type="NCBIfam" id="NF001750">
    <property type="entry name" value="PRK00476.1"/>
    <property type="match status" value="1"/>
</dbReference>
<comment type="catalytic activity">
    <reaction evidence="8 9">
        <text>tRNA(Asp) + L-aspartate + ATP = L-aspartyl-tRNA(Asp) + AMP + diphosphate</text>
        <dbReference type="Rhea" id="RHEA:19649"/>
        <dbReference type="Rhea" id="RHEA-COMP:9660"/>
        <dbReference type="Rhea" id="RHEA-COMP:9678"/>
        <dbReference type="ChEBI" id="CHEBI:29991"/>
        <dbReference type="ChEBI" id="CHEBI:30616"/>
        <dbReference type="ChEBI" id="CHEBI:33019"/>
        <dbReference type="ChEBI" id="CHEBI:78442"/>
        <dbReference type="ChEBI" id="CHEBI:78516"/>
        <dbReference type="ChEBI" id="CHEBI:456215"/>
        <dbReference type="EC" id="6.1.1.12"/>
    </reaction>
</comment>